<evidence type="ECO:0000313" key="10">
    <source>
        <dbReference type="EMBL" id="KAG9261826.1"/>
    </source>
</evidence>
<evidence type="ECO:0000256" key="2">
    <source>
        <dbReference type="ARBA" id="ARBA00005927"/>
    </source>
</evidence>
<reference evidence="10 11" key="1">
    <citation type="submission" date="2021-07" db="EMBL/GenBank/DDBJ databases">
        <authorList>
            <person name="Imarazene B."/>
            <person name="Zahm M."/>
            <person name="Klopp C."/>
            <person name="Cabau C."/>
            <person name="Beille S."/>
            <person name="Jouanno E."/>
            <person name="Castinel A."/>
            <person name="Lluch J."/>
            <person name="Gil L."/>
            <person name="Kuchtly C."/>
            <person name="Lopez Roques C."/>
            <person name="Donnadieu C."/>
            <person name="Parrinello H."/>
            <person name="Journot L."/>
            <person name="Du K."/>
            <person name="Schartl M."/>
            <person name="Retaux S."/>
            <person name="Guiguen Y."/>
        </authorList>
    </citation>
    <scope>NUCLEOTIDE SEQUENCE [LARGE SCALE GENOMIC DNA]</scope>
    <source>
        <strain evidence="10">Pach_M1</strain>
        <tissue evidence="10">Testis</tissue>
    </source>
</reference>
<dbReference type="EMBL" id="JAICCE010000022">
    <property type="protein sequence ID" value="KAG9261826.1"/>
    <property type="molecule type" value="Genomic_DNA"/>
</dbReference>
<keyword evidence="6" id="KW-0653">Protein transport</keyword>
<dbReference type="PANTHER" id="PTHR13402">
    <property type="entry name" value="RGPR-RELATED"/>
    <property type="match status" value="1"/>
</dbReference>
<keyword evidence="4 6" id="KW-0256">Endoplasmic reticulum</keyword>
<feature type="region of interest" description="Disordered" evidence="7">
    <location>
        <begin position="728"/>
        <end position="749"/>
    </location>
</feature>
<name>A0A8T2KXS4_ASTMX</name>
<feature type="compositionally biased region" description="Polar residues" evidence="7">
    <location>
        <begin position="1512"/>
        <end position="1535"/>
    </location>
</feature>
<keyword evidence="3 6" id="KW-0813">Transport</keyword>
<comment type="caution">
    <text evidence="10">The sequence shown here is derived from an EMBL/GenBank/DDBJ whole genome shotgun (WGS) entry which is preliminary data.</text>
</comment>
<evidence type="ECO:0000259" key="8">
    <source>
        <dbReference type="Pfam" id="PF12931"/>
    </source>
</evidence>
<feature type="region of interest" description="Disordered" evidence="7">
    <location>
        <begin position="564"/>
        <end position="587"/>
    </location>
</feature>
<dbReference type="Gene3D" id="1.25.40.1030">
    <property type="match status" value="1"/>
</dbReference>
<dbReference type="InterPro" id="IPR024298">
    <property type="entry name" value="Sec16_Sec23-bd"/>
</dbReference>
<keyword evidence="6" id="KW-0333">Golgi apparatus</keyword>
<dbReference type="Proteomes" id="UP000752171">
    <property type="component" value="Unassembled WGS sequence"/>
</dbReference>
<feature type="compositionally biased region" description="Polar residues" evidence="7">
    <location>
        <begin position="464"/>
        <end position="484"/>
    </location>
</feature>
<evidence type="ECO:0000313" key="11">
    <source>
        <dbReference type="Proteomes" id="UP000752171"/>
    </source>
</evidence>
<dbReference type="InterPro" id="IPR024340">
    <property type="entry name" value="Sec16_CCD"/>
</dbReference>
<protein>
    <recommendedName>
        <fullName evidence="6">Protein transport protein sec16</fullName>
    </recommendedName>
</protein>
<evidence type="ECO:0000256" key="1">
    <source>
        <dbReference type="ARBA" id="ARBA00004240"/>
    </source>
</evidence>
<dbReference type="Pfam" id="PF12931">
    <property type="entry name" value="TPR_Sec16"/>
    <property type="match status" value="1"/>
</dbReference>
<dbReference type="GO" id="GO:0016192">
    <property type="term" value="P:vesicle-mediated transport"/>
    <property type="evidence" value="ECO:0007669"/>
    <property type="project" value="UniProtKB-KW"/>
</dbReference>
<comment type="subunit">
    <text evidence="6">SEC16A and SEC16B are each present in multiple copies in a heteromeric complex.</text>
</comment>
<dbReference type="GO" id="GO:0015031">
    <property type="term" value="P:protein transport"/>
    <property type="evidence" value="ECO:0007669"/>
    <property type="project" value="UniProtKB-KW"/>
</dbReference>
<dbReference type="GO" id="GO:0000139">
    <property type="term" value="C:Golgi membrane"/>
    <property type="evidence" value="ECO:0007669"/>
    <property type="project" value="UniProtKB-SubCell"/>
</dbReference>
<feature type="domain" description="Sec16 central conserved" evidence="9">
    <location>
        <begin position="765"/>
        <end position="863"/>
    </location>
</feature>
<feature type="compositionally biased region" description="Polar residues" evidence="7">
    <location>
        <begin position="736"/>
        <end position="749"/>
    </location>
</feature>
<evidence type="ECO:0000256" key="7">
    <source>
        <dbReference type="SAM" id="MobiDB-lite"/>
    </source>
</evidence>
<comment type="function">
    <text evidence="6">Plays a role in the organization of the endoplasmic reticulum exit sites (ERES), also known as transitional endoplasmic reticulum (tER). Required for secretory cargo traffic from the endoplasmic reticulum to the Golgi apparatus.</text>
</comment>
<evidence type="ECO:0000259" key="9">
    <source>
        <dbReference type="Pfam" id="PF12932"/>
    </source>
</evidence>
<keyword evidence="5 6" id="KW-0931">ER-Golgi transport</keyword>
<feature type="region of interest" description="Disordered" evidence="7">
    <location>
        <begin position="1767"/>
        <end position="1799"/>
    </location>
</feature>
<evidence type="ECO:0000256" key="5">
    <source>
        <dbReference type="ARBA" id="ARBA00022892"/>
    </source>
</evidence>
<feature type="compositionally biased region" description="Basic and acidic residues" evidence="7">
    <location>
        <begin position="425"/>
        <end position="437"/>
    </location>
</feature>
<feature type="compositionally biased region" description="Polar residues" evidence="7">
    <location>
        <begin position="1767"/>
        <end position="1783"/>
    </location>
</feature>
<organism evidence="10 11">
    <name type="scientific">Astyanax mexicanus</name>
    <name type="common">Blind cave fish</name>
    <name type="synonym">Astyanax fasciatus mexicanus</name>
    <dbReference type="NCBI Taxonomy" id="7994"/>
    <lineage>
        <taxon>Eukaryota</taxon>
        <taxon>Metazoa</taxon>
        <taxon>Chordata</taxon>
        <taxon>Craniata</taxon>
        <taxon>Vertebrata</taxon>
        <taxon>Euteleostomi</taxon>
        <taxon>Actinopterygii</taxon>
        <taxon>Neopterygii</taxon>
        <taxon>Teleostei</taxon>
        <taxon>Ostariophysi</taxon>
        <taxon>Characiformes</taxon>
        <taxon>Characoidei</taxon>
        <taxon>Acestrorhamphidae</taxon>
        <taxon>Acestrorhamphinae</taxon>
        <taxon>Astyanax</taxon>
    </lineage>
</organism>
<dbReference type="Pfam" id="PF12932">
    <property type="entry name" value="Sec16"/>
    <property type="match status" value="1"/>
</dbReference>
<feature type="region of interest" description="Disordered" evidence="7">
    <location>
        <begin position="182"/>
        <end position="223"/>
    </location>
</feature>
<keyword evidence="6" id="KW-0472">Membrane</keyword>
<dbReference type="CDD" id="cd09233">
    <property type="entry name" value="ACE1-Sec16-like"/>
    <property type="match status" value="1"/>
</dbReference>
<feature type="region of interest" description="Disordered" evidence="7">
    <location>
        <begin position="1502"/>
        <end position="1535"/>
    </location>
</feature>
<proteinExistence type="inferred from homology"/>
<dbReference type="PANTHER" id="PTHR13402:SF6">
    <property type="entry name" value="SECRETORY 16, ISOFORM I"/>
    <property type="match status" value="1"/>
</dbReference>
<feature type="region of interest" description="Disordered" evidence="7">
    <location>
        <begin position="1"/>
        <end position="35"/>
    </location>
</feature>
<feature type="compositionally biased region" description="Basic and acidic residues" evidence="7">
    <location>
        <begin position="574"/>
        <end position="584"/>
    </location>
</feature>
<feature type="compositionally biased region" description="Polar residues" evidence="7">
    <location>
        <begin position="381"/>
        <end position="395"/>
    </location>
</feature>
<feature type="region of interest" description="Disordered" evidence="7">
    <location>
        <begin position="375"/>
        <end position="484"/>
    </location>
</feature>
<comment type="subcellular location">
    <subcellularLocation>
        <location evidence="1">Endoplasmic reticulum</location>
    </subcellularLocation>
    <subcellularLocation>
        <location evidence="6">Golgi apparatus membrane</location>
    </subcellularLocation>
</comment>
<dbReference type="GO" id="GO:0012507">
    <property type="term" value="C:ER to Golgi transport vesicle membrane"/>
    <property type="evidence" value="ECO:0007669"/>
    <property type="project" value="TreeGrafter"/>
</dbReference>
<evidence type="ECO:0000256" key="6">
    <source>
        <dbReference type="RuleBase" id="RU364101"/>
    </source>
</evidence>
<dbReference type="OrthoDB" id="8918678at2759"/>
<evidence type="ECO:0000256" key="3">
    <source>
        <dbReference type="ARBA" id="ARBA00022448"/>
    </source>
</evidence>
<feature type="domain" description="Sec16 Sec23-binding" evidence="8">
    <location>
        <begin position="934"/>
        <end position="1174"/>
    </location>
</feature>
<dbReference type="GO" id="GO:0007030">
    <property type="term" value="P:Golgi organization"/>
    <property type="evidence" value="ECO:0007669"/>
    <property type="project" value="TreeGrafter"/>
</dbReference>
<accession>A0A8T2KXS4</accession>
<gene>
    <name evidence="10" type="ORF">AMEX_G25429</name>
</gene>
<dbReference type="GO" id="GO:0070971">
    <property type="term" value="C:endoplasmic reticulum exit site"/>
    <property type="evidence" value="ECO:0007669"/>
    <property type="project" value="TreeGrafter"/>
</dbReference>
<feature type="compositionally biased region" description="Basic and acidic residues" evidence="7">
    <location>
        <begin position="449"/>
        <end position="458"/>
    </location>
</feature>
<sequence>MASPPTPSRSSSLESETDHSLSISPGVAGMSDTDNYVQPETYFQPIQEHATLNSEYAAIISGSPSTIDLPDPIPTQVSPDGTELIVSNDASPQFLSLQTSSPDPSCLPLTHDITTSCDLTTENQWSELIGLGTLVSTPSPPCSLLSPTISVPKTSSPQIVPLTQDVDPFSCSPETQVQLNQGAELASSPCLDHMSKDSEVTSSLPYQESAKSELAGGSSEVSEHASSLDCYKSDMNILGMDTKQDNMNMNSISDEKLIPDGDVLETSIISNSSTFIDENNDSINPEVSVENSVISIGGRQPIEHWIHPSDLSSLEKPSISEKLLPITDVVENIQSESPDLKTLMLPTVPKAKTQCSADSMPVLYLQVTKAVQEEAQRETDTNLSQPPTVSSTSTRNKVRFSPSELTEHTARTVLGTIPNDGLLNCHRDPGSHEDPSKQLRNPPVVGDRITTDQKENSKKASPFPTKSRQPISPDIQQTQPTHWTSQAMSEANYHGYYRSVFPDYGYTDPPHTDKYSLHYFRAQHAKMDLKSCKPQMEFDAQCFEKNNQNGQPNLEQLEPFSAEHVNNSNQKTLRSRERSVKADQAKTTPYSSENYANYYKYGGWNPQGHYSNAYYQGYYYPYNYGYQSEFSKSNSQQYNTNPDHYDDWWRYDPRYDATFDRDYYSQYQQSYWDQGDRQSSHSGYSTRSMSSMNSHHSRFSWHSEQSWGYPNHMGGYPPYEVTVQSPALSKDHRQLQKQTSTEDFNASCSSESPSVPEQFSCPHCCARFGPAGQLVQVLPNLPSEGKPALVQIHSTEVMLQDSRDQIQLQTFPGPLIKDRTHKSEVLEFIRKKHQECLQSDTLADKETSCLIWEMMELVCKQNGKLVGTDISHLLLRNQRQPSSPKKASSDLIDFINEALSGTLGDTSTDAESVTEEDPFWTTSKDTEKAVQHFRELLILGQKKDALQTAVSKGLWGHAFMLASKMDNRAYSQVMSQFIDNLPESDPLRSFYQLMSGKIPSSAAHCGDKEWGDWRTHLAMVLSNHTRFKHLHKKTISRMGDALASAGRSDAASFCYMVVQLDVDTQSNKSGLFVLGANSSLPPPKYVTNEAIQRTEVFEYALSLGSDSAYLPEFQIFKFIYACRLAEAGLCAQAFQYCEVISKALLTSGLDQSLTLISQLIELSAKIRHFDQQMKDTTELDSSLEPEWMVNLRELQCQIIEKLNSPSIEKQQDTNLVPTLTTDSQAPQDIIENRAKAILPRSSQVLDAGCLESDNKAVSLSSISPIPQKSSYPTKLLVQDPVPAVETQGHSEPHHHNLLSTAGMLPENVGYLSVDQSREAKESTSTLATPLLAPPTVQQLFPVITESTIAQSQHTDLQSQYTDLQSQPANTVPSPKSTEFAMESSALPYMSSPSFVSMASESESVPRFVVDSNESYPLPSTMLPFPTSKSVPQLLASNKDAHELPSTTLSSTIILAKELEPVAQLTDSPMEPHVLPSTTLLSNLSLTKSESVPQLTVPLPFPTNIDQIKGQPDQKQQPVSQSNAFMSSPQMSSANNPLATEQSLYSDKVQPVPSVPTTMQVPQPSYPSVSTGMSPPTYLMGPQTVPLLTVPLPTSHNLPPHVAQTEFRPPQTMSLPEDPMPQCPNGQKPPSLPHSANPYAMGDKMLSSKQMHMLSKPLIPRLFVPQSPPPDPQPKKQETGGGWFSWLFGKKKEVDLPVDTGKSLVWEDSLQRWVDPYEKKEKIQFGAGSKDFDVPHTKGLLDAKPVLSPGPKRGYMAPLNPVLMGNSPGTQHYASSDRSSTETQIVKPPNTLLTDPGKGTGHLRWTPNSQPVSYSQTTQNLSQNQKLLETAGNVPLYNPSHFCQDIL</sequence>
<evidence type="ECO:0000256" key="4">
    <source>
        <dbReference type="ARBA" id="ARBA00022824"/>
    </source>
</evidence>
<comment type="similarity">
    <text evidence="2 6">Belongs to the SEC16 family.</text>
</comment>
<dbReference type="GO" id="GO:0070973">
    <property type="term" value="P:protein localization to endoplasmic reticulum exit site"/>
    <property type="evidence" value="ECO:0007669"/>
    <property type="project" value="TreeGrafter"/>
</dbReference>